<comment type="subcellular location">
    <subcellularLocation>
        <location evidence="2">Mitochondrion</location>
    </subcellularLocation>
    <subcellularLocation>
        <location evidence="1">Nucleus</location>
    </subcellularLocation>
</comment>
<dbReference type="OrthoDB" id="677315at2759"/>
<comment type="subunit">
    <text evidence="13">Component of the NSL complex at least composed of KAT8/MOF, KANSL1, KANSL2, KANSL3, MCRS1, PHF20, OGT1/OGT, WDR5 and HCFC1.</text>
</comment>
<dbReference type="GO" id="GO:0005739">
    <property type="term" value="C:mitochondrion"/>
    <property type="evidence" value="ECO:0007669"/>
    <property type="project" value="UniProtKB-SubCell"/>
</dbReference>
<evidence type="ECO:0000313" key="16">
    <source>
        <dbReference type="EMBL" id="KAJ4955627.1"/>
    </source>
</evidence>
<evidence type="ECO:0000256" key="12">
    <source>
        <dbReference type="ARBA" id="ARBA00093359"/>
    </source>
</evidence>
<feature type="compositionally biased region" description="Polar residues" evidence="14">
    <location>
        <begin position="8"/>
        <end position="20"/>
    </location>
</feature>
<evidence type="ECO:0000256" key="5">
    <source>
        <dbReference type="ARBA" id="ARBA00022553"/>
    </source>
</evidence>
<feature type="domain" description="KANL2-like probable zinc-finger" evidence="15">
    <location>
        <begin position="176"/>
        <end position="239"/>
    </location>
</feature>
<keyword evidence="9" id="KW-0539">Nucleus</keyword>
<evidence type="ECO:0000256" key="1">
    <source>
        <dbReference type="ARBA" id="ARBA00004123"/>
    </source>
</evidence>
<evidence type="ECO:0000256" key="11">
    <source>
        <dbReference type="ARBA" id="ARBA00033378"/>
    </source>
</evidence>
<evidence type="ECO:0000259" key="15">
    <source>
        <dbReference type="Pfam" id="PF13891"/>
    </source>
</evidence>
<organism evidence="16 17">
    <name type="scientific">Protea cynaroides</name>
    <dbReference type="NCBI Taxonomy" id="273540"/>
    <lineage>
        <taxon>Eukaryota</taxon>
        <taxon>Viridiplantae</taxon>
        <taxon>Streptophyta</taxon>
        <taxon>Embryophyta</taxon>
        <taxon>Tracheophyta</taxon>
        <taxon>Spermatophyta</taxon>
        <taxon>Magnoliopsida</taxon>
        <taxon>Proteales</taxon>
        <taxon>Proteaceae</taxon>
        <taxon>Protea</taxon>
    </lineage>
</organism>
<dbReference type="GO" id="GO:0044545">
    <property type="term" value="C:NSL complex"/>
    <property type="evidence" value="ECO:0007669"/>
    <property type="project" value="TreeGrafter"/>
</dbReference>
<keyword evidence="4" id="KW-1017">Isopeptide bond</keyword>
<dbReference type="GO" id="GO:0005634">
    <property type="term" value="C:nucleus"/>
    <property type="evidence" value="ECO:0007669"/>
    <property type="project" value="UniProtKB-SubCell"/>
</dbReference>
<name>A0A9Q0GWT5_9MAGN</name>
<evidence type="ECO:0000256" key="14">
    <source>
        <dbReference type="SAM" id="MobiDB-lite"/>
    </source>
</evidence>
<keyword evidence="17" id="KW-1185">Reference proteome</keyword>
<feature type="region of interest" description="Disordered" evidence="14">
    <location>
        <begin position="1"/>
        <end position="20"/>
    </location>
</feature>
<evidence type="ECO:0000313" key="17">
    <source>
        <dbReference type="Proteomes" id="UP001141806"/>
    </source>
</evidence>
<evidence type="ECO:0000256" key="9">
    <source>
        <dbReference type="ARBA" id="ARBA00023242"/>
    </source>
</evidence>
<sequence>MGSANKYHFSSTTRPYPTSSAKSLKKDLLYSLPFEQPGNLSTSSDTEDKNPNINPALTFPRDSDMANTALAIEGAEKYSILCDSEFLTREEVIRRRSRRVKQLARFYKNHYWALMEKLRVKYREYYWKHGKSPFKEEEAKENGGSGVASGVEGSGDNNRSNLGIGENTSDGKNSRCAFAGCKAKAMALTNYCHPHILSDSKQMLYKACKYVVKSSQTGPVLCGKPTLRSTVPVLCTIHFQKAHKHFTRALKKAGLNISSPTSLAPKFHPIIAESVRQIQAKRRAAQRANGDNHVAKDENAG</sequence>
<keyword evidence="6" id="KW-0832">Ubl conjugation</keyword>
<accession>A0A9Q0GWT5</accession>
<reference evidence="16" key="1">
    <citation type="journal article" date="2023" name="Plant J.">
        <title>The genome of the king protea, Protea cynaroides.</title>
        <authorList>
            <person name="Chang J."/>
            <person name="Duong T.A."/>
            <person name="Schoeman C."/>
            <person name="Ma X."/>
            <person name="Roodt D."/>
            <person name="Barker N."/>
            <person name="Li Z."/>
            <person name="Van de Peer Y."/>
            <person name="Mizrachi E."/>
        </authorList>
    </citation>
    <scope>NUCLEOTIDE SEQUENCE</scope>
    <source>
        <tissue evidence="16">Young leaves</tissue>
    </source>
</reference>
<keyword evidence="7" id="KW-0156">Chromatin regulator</keyword>
<evidence type="ECO:0000256" key="2">
    <source>
        <dbReference type="ARBA" id="ARBA00004173"/>
    </source>
</evidence>
<gene>
    <name evidence="16" type="ORF">NE237_012410</name>
</gene>
<dbReference type="AlphaFoldDB" id="A0A9Q0GWT5"/>
<feature type="region of interest" description="Disordered" evidence="14">
    <location>
        <begin position="136"/>
        <end position="166"/>
    </location>
</feature>
<dbReference type="EMBL" id="JAMYWD010000011">
    <property type="protein sequence ID" value="KAJ4955627.1"/>
    <property type="molecule type" value="Genomic_DNA"/>
</dbReference>
<comment type="function">
    <text evidence="12">Non-catalytic component of the NSL histone acetyltransferase complex, a multiprotein complex that mediates histone H4 acetylation at 'Lys-5'- and 'Lys-8' (H4K5ac and H4K8ac) at transcription start sites and promotes transcription initiation. Required for NSL complex stability and for transcription of intraciliary transport genes in both ciliated and non-ciliated cells by regulating histone H4 acetylation at 'Lys-5'- and 'Lys-12' (H4K5ac and H4K12ac). This is necessary for cilium assembly in ciliated cells and for organization of the microtubule cytoskeleton in non-ciliated cells. Required within the NSL complex to maintain nuclear architecture stability by promoting KAT8-mediated acetylation of lamin LMNA.</text>
</comment>
<dbReference type="Pfam" id="PF13891">
    <property type="entry name" value="zf-C3HC3H_KANSL2"/>
    <property type="match status" value="1"/>
</dbReference>
<keyword evidence="5" id="KW-0597">Phosphoprotein</keyword>
<dbReference type="PANTHER" id="PTHR13453">
    <property type="entry name" value="KAT8 REGULATORY NSL COMPLEX SUBUNIT 2"/>
    <property type="match status" value="1"/>
</dbReference>
<evidence type="ECO:0000256" key="3">
    <source>
        <dbReference type="ARBA" id="ARBA00015508"/>
    </source>
</evidence>
<comment type="caution">
    <text evidence="16">The sequence shown here is derived from an EMBL/GenBank/DDBJ whole genome shotgun (WGS) entry which is preliminary data.</text>
</comment>
<evidence type="ECO:0000256" key="10">
    <source>
        <dbReference type="ARBA" id="ARBA00032947"/>
    </source>
</evidence>
<evidence type="ECO:0000256" key="4">
    <source>
        <dbReference type="ARBA" id="ARBA00022499"/>
    </source>
</evidence>
<dbReference type="Proteomes" id="UP001141806">
    <property type="component" value="Unassembled WGS sequence"/>
</dbReference>
<evidence type="ECO:0000256" key="6">
    <source>
        <dbReference type="ARBA" id="ARBA00022843"/>
    </source>
</evidence>
<keyword evidence="8" id="KW-0496">Mitochondrion</keyword>
<feature type="region of interest" description="Disordered" evidence="14">
    <location>
        <begin position="39"/>
        <end position="60"/>
    </location>
</feature>
<evidence type="ECO:0000256" key="13">
    <source>
        <dbReference type="ARBA" id="ARBA00093543"/>
    </source>
</evidence>
<evidence type="ECO:0000256" key="7">
    <source>
        <dbReference type="ARBA" id="ARBA00022853"/>
    </source>
</evidence>
<feature type="compositionally biased region" description="Polar residues" evidence="14">
    <location>
        <begin position="156"/>
        <end position="166"/>
    </location>
</feature>
<proteinExistence type="predicted"/>
<evidence type="ECO:0000256" key="8">
    <source>
        <dbReference type="ARBA" id="ARBA00023128"/>
    </source>
</evidence>
<dbReference type="GO" id="GO:0006325">
    <property type="term" value="P:chromatin organization"/>
    <property type="evidence" value="ECO:0007669"/>
    <property type="project" value="UniProtKB-KW"/>
</dbReference>
<dbReference type="PANTHER" id="PTHR13453:SF1">
    <property type="entry name" value="KAT8 REGULATORY NSL COMPLEX SUBUNIT 2"/>
    <property type="match status" value="1"/>
</dbReference>
<protein>
    <recommendedName>
        <fullName evidence="3">KAT8 regulatory NSL complex subunit 2</fullName>
    </recommendedName>
    <alternativeName>
        <fullName evidence="11">NSL complex protein NSL2</fullName>
    </alternativeName>
    <alternativeName>
        <fullName evidence="10">Non-specific lethal 2 homolog</fullName>
    </alternativeName>
</protein>
<dbReference type="InterPro" id="IPR025927">
    <property type="entry name" value="Znf_KANL2-like"/>
</dbReference>
<dbReference type="InterPro" id="IPR026316">
    <property type="entry name" value="NSL2"/>
</dbReference>